<feature type="transmembrane region" description="Helical" evidence="2">
    <location>
        <begin position="6"/>
        <end position="25"/>
    </location>
</feature>
<feature type="region of interest" description="Disordered" evidence="1">
    <location>
        <begin position="407"/>
        <end position="439"/>
    </location>
</feature>
<evidence type="ECO:0000313" key="4">
    <source>
        <dbReference type="EMBL" id="ADV61578.1"/>
    </source>
</evidence>
<dbReference type="Proteomes" id="UP000008631">
    <property type="component" value="Chromosome"/>
</dbReference>
<dbReference type="GO" id="GO:0016740">
    <property type="term" value="F:transferase activity"/>
    <property type="evidence" value="ECO:0007669"/>
    <property type="project" value="UniProtKB-KW"/>
</dbReference>
<dbReference type="OrthoDB" id="9806525at2"/>
<keyword evidence="5" id="KW-1185">Reference proteome</keyword>
<feature type="domain" description="Glycosyltransferase 2-like" evidence="3">
    <location>
        <begin position="59"/>
        <end position="246"/>
    </location>
</feature>
<reference evidence="4 5" key="2">
    <citation type="journal article" date="2011" name="Stand. Genomic Sci.">
        <title>Complete genome sequence of Isosphaera pallida type strain (IS1B).</title>
        <authorList>
            <consortium name="US DOE Joint Genome Institute (JGI-PGF)"/>
            <person name="Goker M."/>
            <person name="Cleland D."/>
            <person name="Saunders E."/>
            <person name="Lapidus A."/>
            <person name="Nolan M."/>
            <person name="Lucas S."/>
            <person name="Hammon N."/>
            <person name="Deshpande S."/>
            <person name="Cheng J.F."/>
            <person name="Tapia R."/>
            <person name="Han C."/>
            <person name="Goodwin L."/>
            <person name="Pitluck S."/>
            <person name="Liolios K."/>
            <person name="Pagani I."/>
            <person name="Ivanova N."/>
            <person name="Mavromatis K."/>
            <person name="Pati A."/>
            <person name="Chen A."/>
            <person name="Palaniappan K."/>
            <person name="Land M."/>
            <person name="Hauser L."/>
            <person name="Chang Y.J."/>
            <person name="Jeffries C.D."/>
            <person name="Detter J.C."/>
            <person name="Beck B."/>
            <person name="Woyke T."/>
            <person name="Bristow J."/>
            <person name="Eisen J.A."/>
            <person name="Markowitz V."/>
            <person name="Hugenholtz P."/>
            <person name="Kyrpides N.C."/>
            <person name="Klenk H.P."/>
        </authorList>
    </citation>
    <scope>NUCLEOTIDE SEQUENCE [LARGE SCALE GENOMIC DNA]</scope>
    <source>
        <strain evidence="5">ATCC 43644 / DSM 9630 / IS1B</strain>
    </source>
</reference>
<gene>
    <name evidence="4" type="ordered locus">Isop_0989</name>
</gene>
<sequence length="439" mass="46883">MSLDPTIAVGVVALGWWMLAVRSLWAAALTPFVEPDIEGGSTKAIESADTTRSSQGFAVVIPARNERKRIGGLLEDLAAQTRKPEVVIVVDDHSTDGTTAVLESWVARGTLPLKVIHGRQRPPGWVGKTWAIHQGTVALSEMLATESGRAPITWIAFIDADARLHPHTLEIALGMTRSLREDAPVDLISLPPGYRIGTGLQAAVGLALGHLLWQLYSFPRVNDPRRATGFAHGVFIMVRRSTYERIGGHTVVKGEIVEDILLAEAFKRAGGRLRVAAAPRLIETHAYGSWSDLIRGLRKNAFAGMDYELKRYITGAVGGVALAGLPWLGLAWAAVTNQPHMFAWGGIGLAGQVAAAAPVCRYLRIPLSAGLLMFPGIIAYVAIATLSVADYLRGRVVWNDVVLPAPSSRSNSTMSRSATSGSLMADSADEGTDPAAKVG</sequence>
<keyword evidence="2" id="KW-0812">Transmembrane</keyword>
<proteinExistence type="predicted"/>
<dbReference type="PANTHER" id="PTHR43646">
    <property type="entry name" value="GLYCOSYLTRANSFERASE"/>
    <property type="match status" value="1"/>
</dbReference>
<evidence type="ECO:0000256" key="1">
    <source>
        <dbReference type="SAM" id="MobiDB-lite"/>
    </source>
</evidence>
<dbReference type="RefSeq" id="WP_013563867.1">
    <property type="nucleotide sequence ID" value="NC_014962.1"/>
</dbReference>
<feature type="transmembrane region" description="Helical" evidence="2">
    <location>
        <begin position="367"/>
        <end position="389"/>
    </location>
</feature>
<keyword evidence="2" id="KW-0472">Membrane</keyword>
<dbReference type="InterPro" id="IPR029044">
    <property type="entry name" value="Nucleotide-diphossugar_trans"/>
</dbReference>
<feature type="transmembrane region" description="Helical" evidence="2">
    <location>
        <begin position="312"/>
        <end position="335"/>
    </location>
</feature>
<evidence type="ECO:0000256" key="2">
    <source>
        <dbReference type="SAM" id="Phobius"/>
    </source>
</evidence>
<dbReference type="Gene3D" id="3.90.550.10">
    <property type="entry name" value="Spore Coat Polysaccharide Biosynthesis Protein SpsA, Chain A"/>
    <property type="match status" value="1"/>
</dbReference>
<evidence type="ECO:0000259" key="3">
    <source>
        <dbReference type="Pfam" id="PF00535"/>
    </source>
</evidence>
<dbReference type="EMBL" id="CP002353">
    <property type="protein sequence ID" value="ADV61578.1"/>
    <property type="molecule type" value="Genomic_DNA"/>
</dbReference>
<accession>E8R3L1</accession>
<dbReference type="KEGG" id="ipa:Isop_0989"/>
<dbReference type="STRING" id="575540.Isop_0989"/>
<dbReference type="SUPFAM" id="SSF53448">
    <property type="entry name" value="Nucleotide-diphospho-sugar transferases"/>
    <property type="match status" value="1"/>
</dbReference>
<dbReference type="Pfam" id="PF00535">
    <property type="entry name" value="Glycos_transf_2"/>
    <property type="match status" value="1"/>
</dbReference>
<dbReference type="AlphaFoldDB" id="E8R3L1"/>
<keyword evidence="4" id="KW-0808">Transferase</keyword>
<organism evidence="4 5">
    <name type="scientific">Isosphaera pallida (strain ATCC 43644 / DSM 9630 / IS1B)</name>
    <dbReference type="NCBI Taxonomy" id="575540"/>
    <lineage>
        <taxon>Bacteria</taxon>
        <taxon>Pseudomonadati</taxon>
        <taxon>Planctomycetota</taxon>
        <taxon>Planctomycetia</taxon>
        <taxon>Isosphaerales</taxon>
        <taxon>Isosphaeraceae</taxon>
        <taxon>Isosphaera</taxon>
    </lineage>
</organism>
<evidence type="ECO:0000313" key="5">
    <source>
        <dbReference type="Proteomes" id="UP000008631"/>
    </source>
</evidence>
<reference key="1">
    <citation type="submission" date="2010-11" db="EMBL/GenBank/DDBJ databases">
        <title>The complete sequence of chromosome of Isophaera pallida ATCC 43644.</title>
        <authorList>
            <consortium name="US DOE Joint Genome Institute (JGI-PGF)"/>
            <person name="Lucas S."/>
            <person name="Copeland A."/>
            <person name="Lapidus A."/>
            <person name="Bruce D."/>
            <person name="Goodwin L."/>
            <person name="Pitluck S."/>
            <person name="Kyrpides N."/>
            <person name="Mavromatis K."/>
            <person name="Pagani I."/>
            <person name="Ivanova N."/>
            <person name="Saunders E."/>
            <person name="Brettin T."/>
            <person name="Detter J.C."/>
            <person name="Han C."/>
            <person name="Tapia R."/>
            <person name="Land M."/>
            <person name="Hauser L."/>
            <person name="Markowitz V."/>
            <person name="Cheng J.-F."/>
            <person name="Hugenholtz P."/>
            <person name="Woyke T."/>
            <person name="Wu D."/>
            <person name="Eisen J.A."/>
        </authorList>
    </citation>
    <scope>NUCLEOTIDE SEQUENCE</scope>
    <source>
        <strain>ATCC 43644</strain>
    </source>
</reference>
<protein>
    <submittedName>
        <fullName evidence="4">Glycosyl transferase family 2</fullName>
    </submittedName>
</protein>
<keyword evidence="2" id="KW-1133">Transmembrane helix</keyword>
<dbReference type="InParanoid" id="E8R3L1"/>
<dbReference type="PANTHER" id="PTHR43646:SF3">
    <property type="entry name" value="SLR1566 PROTEIN"/>
    <property type="match status" value="1"/>
</dbReference>
<dbReference type="HOGENOM" id="CLU_038143_0_0_0"/>
<dbReference type="eggNOG" id="COG1215">
    <property type="taxonomic scope" value="Bacteria"/>
</dbReference>
<feature type="compositionally biased region" description="Low complexity" evidence="1">
    <location>
        <begin position="407"/>
        <end position="422"/>
    </location>
</feature>
<name>E8R3L1_ISOPI</name>
<feature type="transmembrane region" description="Helical" evidence="2">
    <location>
        <begin position="341"/>
        <end position="360"/>
    </location>
</feature>
<dbReference type="CDD" id="cd00761">
    <property type="entry name" value="Glyco_tranf_GTA_type"/>
    <property type="match status" value="1"/>
</dbReference>
<dbReference type="InterPro" id="IPR001173">
    <property type="entry name" value="Glyco_trans_2-like"/>
</dbReference>